<accession>A0A399SU03</accession>
<dbReference type="PROSITE" id="PS51257">
    <property type="entry name" value="PROKAR_LIPOPROTEIN"/>
    <property type="match status" value="1"/>
</dbReference>
<name>A0A399SU03_9BACT</name>
<dbReference type="EMBL" id="QWGR01000008">
    <property type="protein sequence ID" value="RIJ47410.1"/>
    <property type="molecule type" value="Genomic_DNA"/>
</dbReference>
<evidence type="ECO:0000313" key="2">
    <source>
        <dbReference type="Proteomes" id="UP000265926"/>
    </source>
</evidence>
<protein>
    <submittedName>
        <fullName evidence="1">Uncharacterized protein</fullName>
    </submittedName>
</protein>
<gene>
    <name evidence="1" type="ORF">D1614_14950</name>
</gene>
<proteinExistence type="predicted"/>
<keyword evidence="2" id="KW-1185">Reference proteome</keyword>
<dbReference type="RefSeq" id="WP_119438770.1">
    <property type="nucleotide sequence ID" value="NZ_QWGR01000008.1"/>
</dbReference>
<dbReference type="AlphaFoldDB" id="A0A399SU03"/>
<dbReference type="Proteomes" id="UP000265926">
    <property type="component" value="Unassembled WGS sequence"/>
</dbReference>
<sequence>MKKFPIIIIVIVLFSLMGCQEDSLEISDIRFKGDILGETISLNENNLSFVDIIDLDGPFNSRTFVSIFKKGNTSYSLSFAIPKDSTSNSLLFPVQQTGQYGFERVGSYNSSSPFRFSVAEKTGQEWIMHSTYSNNDDNKVEILDIEFETDTTLIITGTFDCNLSILTNDEIVGNAKDVEFKTRFLIK</sequence>
<evidence type="ECO:0000313" key="1">
    <source>
        <dbReference type="EMBL" id="RIJ47410.1"/>
    </source>
</evidence>
<comment type="caution">
    <text evidence="1">The sequence shown here is derived from an EMBL/GenBank/DDBJ whole genome shotgun (WGS) entry which is preliminary data.</text>
</comment>
<organism evidence="1 2">
    <name type="scientific">Maribellus luteus</name>
    <dbReference type="NCBI Taxonomy" id="2305463"/>
    <lineage>
        <taxon>Bacteria</taxon>
        <taxon>Pseudomonadati</taxon>
        <taxon>Bacteroidota</taxon>
        <taxon>Bacteroidia</taxon>
        <taxon>Marinilabiliales</taxon>
        <taxon>Prolixibacteraceae</taxon>
        <taxon>Maribellus</taxon>
    </lineage>
</organism>
<reference evidence="1 2" key="1">
    <citation type="submission" date="2018-08" db="EMBL/GenBank/DDBJ databases">
        <title>Pallidiluteibacterium maritimus gen. nov., sp. nov., isolated from coastal sediment.</title>
        <authorList>
            <person name="Zhou L.Y."/>
        </authorList>
    </citation>
    <scope>NUCLEOTIDE SEQUENCE [LARGE SCALE GENOMIC DNA]</scope>
    <source>
        <strain evidence="1 2">XSD2</strain>
    </source>
</reference>